<evidence type="ECO:0000259" key="1">
    <source>
        <dbReference type="Pfam" id="PF13649"/>
    </source>
</evidence>
<dbReference type="Gene3D" id="3.40.50.150">
    <property type="entry name" value="Vaccinia Virus protein VP39"/>
    <property type="match status" value="1"/>
</dbReference>
<evidence type="ECO:0000313" key="3">
    <source>
        <dbReference type="Proteomes" id="UP000019140"/>
    </source>
</evidence>
<dbReference type="AlphaFoldDB" id="W4M1M3"/>
<dbReference type="EMBL" id="AZHX01001378">
    <property type="protein sequence ID" value="ETX03826.1"/>
    <property type="molecule type" value="Genomic_DNA"/>
</dbReference>
<proteinExistence type="predicted"/>
<dbReference type="InterPro" id="IPR041698">
    <property type="entry name" value="Methyltransf_25"/>
</dbReference>
<dbReference type="CDD" id="cd02440">
    <property type="entry name" value="AdoMet_MTases"/>
    <property type="match status" value="1"/>
</dbReference>
<protein>
    <recommendedName>
        <fullName evidence="1">Methyltransferase domain-containing protein</fullName>
    </recommendedName>
</protein>
<feature type="domain" description="Methyltransferase" evidence="1">
    <location>
        <begin position="46"/>
        <end position="141"/>
    </location>
</feature>
<keyword evidence="3" id="KW-1185">Reference proteome</keyword>
<dbReference type="Pfam" id="PF13649">
    <property type="entry name" value="Methyltransf_25"/>
    <property type="match status" value="1"/>
</dbReference>
<dbReference type="InterPro" id="IPR029063">
    <property type="entry name" value="SAM-dependent_MTases_sf"/>
</dbReference>
<sequence>MSPSDFAFDDLAADYDSQFTHSKIGTLMRQAVWRRLDSRFRPGQRVLELNCGTGEDAIHLGQQGVQVLATDLSREMVELTRRKVEQTRLAATVRVQQLALERLHELETAPFDGALSNFGGLNCVADLSGVGRALAARLRPGALAFLCVMGPWVPWEWGWFLCHGTPGKAFRRLRPGGVVWQDLMIYYPSIRTLRRAFSPAFRLCRASAIGALLPPPYAESRMVKYPRLLTFLNRWERRLETLPPLPWLADHYLLELERL</sequence>
<dbReference type="GO" id="GO:0008168">
    <property type="term" value="F:methyltransferase activity"/>
    <property type="evidence" value="ECO:0007669"/>
    <property type="project" value="TreeGrafter"/>
</dbReference>
<evidence type="ECO:0000313" key="2">
    <source>
        <dbReference type="EMBL" id="ETX03826.1"/>
    </source>
</evidence>
<accession>W4M1M3</accession>
<gene>
    <name evidence="2" type="ORF">ETSY2_32355</name>
</gene>
<organism evidence="2 3">
    <name type="scientific">Candidatus Entotheonella gemina</name>
    <dbReference type="NCBI Taxonomy" id="1429439"/>
    <lineage>
        <taxon>Bacteria</taxon>
        <taxon>Pseudomonadati</taxon>
        <taxon>Nitrospinota/Tectimicrobiota group</taxon>
        <taxon>Candidatus Tectimicrobiota</taxon>
        <taxon>Candidatus Entotheonellia</taxon>
        <taxon>Candidatus Entotheonellales</taxon>
        <taxon>Candidatus Entotheonellaceae</taxon>
        <taxon>Candidatus Entotheonella</taxon>
    </lineage>
</organism>
<dbReference type="PANTHER" id="PTHR43464">
    <property type="entry name" value="METHYLTRANSFERASE"/>
    <property type="match status" value="1"/>
</dbReference>
<name>W4M1M3_9BACT</name>
<comment type="caution">
    <text evidence="2">The sequence shown here is derived from an EMBL/GenBank/DDBJ whole genome shotgun (WGS) entry which is preliminary data.</text>
</comment>
<dbReference type="Proteomes" id="UP000019140">
    <property type="component" value="Unassembled WGS sequence"/>
</dbReference>
<reference evidence="2 3" key="1">
    <citation type="journal article" date="2014" name="Nature">
        <title>An environmental bacterial taxon with a large and distinct metabolic repertoire.</title>
        <authorList>
            <person name="Wilson M.C."/>
            <person name="Mori T."/>
            <person name="Ruckert C."/>
            <person name="Uria A.R."/>
            <person name="Helf M.J."/>
            <person name="Takada K."/>
            <person name="Gernert C."/>
            <person name="Steffens U.A."/>
            <person name="Heycke N."/>
            <person name="Schmitt S."/>
            <person name="Rinke C."/>
            <person name="Helfrich E.J."/>
            <person name="Brachmann A.O."/>
            <person name="Gurgui C."/>
            <person name="Wakimoto T."/>
            <person name="Kracht M."/>
            <person name="Crusemann M."/>
            <person name="Hentschel U."/>
            <person name="Abe I."/>
            <person name="Matsunaga S."/>
            <person name="Kalinowski J."/>
            <person name="Takeyama H."/>
            <person name="Piel J."/>
        </authorList>
    </citation>
    <scope>NUCLEOTIDE SEQUENCE [LARGE SCALE GENOMIC DNA]</scope>
    <source>
        <strain evidence="3">TSY2</strain>
    </source>
</reference>
<dbReference type="HOGENOM" id="CLU_1041032_0_0_7"/>
<dbReference type="SUPFAM" id="SSF53335">
    <property type="entry name" value="S-adenosyl-L-methionine-dependent methyltransferases"/>
    <property type="match status" value="1"/>
</dbReference>
<dbReference type="PANTHER" id="PTHR43464:SF92">
    <property type="entry name" value="SLR1071 PROTEIN"/>
    <property type="match status" value="1"/>
</dbReference>